<dbReference type="SUPFAM" id="SSF53335">
    <property type="entry name" value="S-adenosyl-L-methionine-dependent methyltransferases"/>
    <property type="match status" value="1"/>
</dbReference>
<gene>
    <name evidence="2" type="ORF">SAMN04489719_0597</name>
</gene>
<keyword evidence="3" id="KW-1185">Reference proteome</keyword>
<reference evidence="3" key="1">
    <citation type="submission" date="2016-10" db="EMBL/GenBank/DDBJ databases">
        <authorList>
            <person name="Varghese N."/>
            <person name="Submissions S."/>
        </authorList>
    </citation>
    <scope>NUCLEOTIDE SEQUENCE [LARGE SCALE GENOMIC DNA]</scope>
    <source>
        <strain evidence="3">DSM 22965</strain>
    </source>
</reference>
<dbReference type="Pfam" id="PF08241">
    <property type="entry name" value="Methyltransf_11"/>
    <property type="match status" value="1"/>
</dbReference>
<name>A0A1H1LHD8_9MICO</name>
<feature type="domain" description="Methyltransferase type 11" evidence="1">
    <location>
        <begin position="37"/>
        <end position="127"/>
    </location>
</feature>
<evidence type="ECO:0000313" key="2">
    <source>
        <dbReference type="EMBL" id="SDR73732.1"/>
    </source>
</evidence>
<dbReference type="Gene3D" id="3.40.50.150">
    <property type="entry name" value="Vaccinia Virus protein VP39"/>
    <property type="match status" value="1"/>
</dbReference>
<dbReference type="PANTHER" id="PTHR43591:SF24">
    <property type="entry name" value="2-METHOXY-6-POLYPRENYL-1,4-BENZOQUINOL METHYLASE, MITOCHONDRIAL"/>
    <property type="match status" value="1"/>
</dbReference>
<keyword evidence="2" id="KW-0489">Methyltransferase</keyword>
<dbReference type="EMBL" id="LT629734">
    <property type="protein sequence ID" value="SDR73732.1"/>
    <property type="molecule type" value="Genomic_DNA"/>
</dbReference>
<dbReference type="STRING" id="684552.SAMN04489719_0597"/>
<dbReference type="CDD" id="cd02440">
    <property type="entry name" value="AdoMet_MTases"/>
    <property type="match status" value="1"/>
</dbReference>
<keyword evidence="2" id="KW-0808">Transferase</keyword>
<dbReference type="AlphaFoldDB" id="A0A1H1LHD8"/>
<dbReference type="InterPro" id="IPR029063">
    <property type="entry name" value="SAM-dependent_MTases_sf"/>
</dbReference>
<dbReference type="GO" id="GO:0032259">
    <property type="term" value="P:methylation"/>
    <property type="evidence" value="ECO:0007669"/>
    <property type="project" value="UniProtKB-KW"/>
</dbReference>
<evidence type="ECO:0000259" key="1">
    <source>
        <dbReference type="Pfam" id="PF08241"/>
    </source>
</evidence>
<dbReference type="GO" id="GO:0008757">
    <property type="term" value="F:S-adenosylmethionine-dependent methyltransferase activity"/>
    <property type="evidence" value="ECO:0007669"/>
    <property type="project" value="InterPro"/>
</dbReference>
<dbReference type="Proteomes" id="UP000199649">
    <property type="component" value="Chromosome I"/>
</dbReference>
<dbReference type="OrthoDB" id="9795634at2"/>
<organism evidence="2 3">
    <name type="scientific">Agrococcus carbonis</name>
    <dbReference type="NCBI Taxonomy" id="684552"/>
    <lineage>
        <taxon>Bacteria</taxon>
        <taxon>Bacillati</taxon>
        <taxon>Actinomycetota</taxon>
        <taxon>Actinomycetes</taxon>
        <taxon>Micrococcales</taxon>
        <taxon>Microbacteriaceae</taxon>
        <taxon>Agrococcus</taxon>
    </lineage>
</organism>
<dbReference type="RefSeq" id="WP_092665658.1">
    <property type="nucleotide sequence ID" value="NZ_LT629734.1"/>
</dbReference>
<evidence type="ECO:0000313" key="3">
    <source>
        <dbReference type="Proteomes" id="UP000199649"/>
    </source>
</evidence>
<accession>A0A1H1LHD8</accession>
<protein>
    <submittedName>
        <fullName evidence="2">Methyltransferase domain-containing protein</fullName>
    </submittedName>
</protein>
<sequence length="251" mass="26171">MGFAVTADAYDRFMGRFSRPLAAVFADMAGVDGGAVLDVGCGPGALTDELVRRGARVRAVDPAPGFVEAVRARHPGVDVLEASAEALPFPDGAFDAALAQLVVHFMAEPAAGLAEMVRVTRRGGTVAACVWDHALGPLSVFWQAVASLHEGDGPPPGEASRAGQHRGDLERLLLGAGLVEVEEAPIATVVRFEDVASWWAPFELGVGPAGDHVSGLDAQGRALLAARCRELLPPAPFDVTATAWSARGIRH</sequence>
<dbReference type="PANTHER" id="PTHR43591">
    <property type="entry name" value="METHYLTRANSFERASE"/>
    <property type="match status" value="1"/>
</dbReference>
<dbReference type="InterPro" id="IPR013216">
    <property type="entry name" value="Methyltransf_11"/>
</dbReference>
<proteinExistence type="predicted"/>